<sequence length="109" mass="12922">MNTWGRVVKIVPNQIHVFLLIYVIKCRLHKLPRHSFNRRPHLPNRITQWPLHHLTKIACCHCRKCCVPCVIFFKRWLHSLPTINQSGQPRRLLPFPCITCFTHTSPQVP</sequence>
<protein>
    <submittedName>
        <fullName evidence="1">Uncharacterized protein</fullName>
    </submittedName>
</protein>
<organism evidence="1 2">
    <name type="scientific">Vigna mungo</name>
    <name type="common">Black gram</name>
    <name type="synonym">Phaseolus mungo</name>
    <dbReference type="NCBI Taxonomy" id="3915"/>
    <lineage>
        <taxon>Eukaryota</taxon>
        <taxon>Viridiplantae</taxon>
        <taxon>Streptophyta</taxon>
        <taxon>Embryophyta</taxon>
        <taxon>Tracheophyta</taxon>
        <taxon>Spermatophyta</taxon>
        <taxon>Magnoliopsida</taxon>
        <taxon>eudicotyledons</taxon>
        <taxon>Gunneridae</taxon>
        <taxon>Pentapetalae</taxon>
        <taxon>rosids</taxon>
        <taxon>fabids</taxon>
        <taxon>Fabales</taxon>
        <taxon>Fabaceae</taxon>
        <taxon>Papilionoideae</taxon>
        <taxon>50 kb inversion clade</taxon>
        <taxon>NPAAA clade</taxon>
        <taxon>indigoferoid/millettioid clade</taxon>
        <taxon>Phaseoleae</taxon>
        <taxon>Vigna</taxon>
    </lineage>
</organism>
<accession>A0AAQ3NCU1</accession>
<dbReference type="EMBL" id="CP144695">
    <property type="protein sequence ID" value="WVZ07664.1"/>
    <property type="molecule type" value="Genomic_DNA"/>
</dbReference>
<gene>
    <name evidence="1" type="ORF">V8G54_021010</name>
</gene>
<name>A0AAQ3NCU1_VIGMU</name>
<proteinExistence type="predicted"/>
<dbReference type="Proteomes" id="UP001374535">
    <property type="component" value="Chromosome 6"/>
</dbReference>
<reference evidence="1 2" key="1">
    <citation type="journal article" date="2023" name="Life. Sci Alliance">
        <title>Evolutionary insights into 3D genome organization and epigenetic landscape of Vigna mungo.</title>
        <authorList>
            <person name="Junaid A."/>
            <person name="Singh B."/>
            <person name="Bhatia S."/>
        </authorList>
    </citation>
    <scope>NUCLEOTIDE SEQUENCE [LARGE SCALE GENOMIC DNA]</scope>
    <source>
        <strain evidence="1">Urdbean</strain>
    </source>
</reference>
<dbReference type="AlphaFoldDB" id="A0AAQ3NCU1"/>
<evidence type="ECO:0000313" key="1">
    <source>
        <dbReference type="EMBL" id="WVZ07664.1"/>
    </source>
</evidence>
<keyword evidence="2" id="KW-1185">Reference proteome</keyword>
<evidence type="ECO:0000313" key="2">
    <source>
        <dbReference type="Proteomes" id="UP001374535"/>
    </source>
</evidence>